<feature type="repeat" description="PPR" evidence="2">
    <location>
        <begin position="438"/>
        <end position="472"/>
    </location>
</feature>
<evidence type="ECO:0000313" key="3">
    <source>
        <dbReference type="EMBL" id="KAK4383663.1"/>
    </source>
</evidence>
<comment type="caution">
    <text evidence="3">The sequence shown here is derived from an EMBL/GenBank/DDBJ whole genome shotgun (WGS) entry which is preliminary data.</text>
</comment>
<dbReference type="PROSITE" id="PS51375">
    <property type="entry name" value="PPR"/>
    <property type="match status" value="4"/>
</dbReference>
<dbReference type="EMBL" id="JACGWL010000535">
    <property type="protein sequence ID" value="KAK4383663.1"/>
    <property type="molecule type" value="Genomic_DNA"/>
</dbReference>
<dbReference type="InterPro" id="IPR051222">
    <property type="entry name" value="PPR/CCM1_RNA-binding"/>
</dbReference>
<sequence>MEFRNWQRRFGLWLLVVRAPPSKLPPARGFTVSLFAKSMSGMLNLSKLVTRTTNQKLPLFSHTHSRFTSTTSVLLPTHQQIAHLILDQKSAKEALRTFEWALTIPNFTHTLSTYRALIHKLCTFRQFEVVEQLLDEMPKKIGSSPDDDIFITVVRGFGRARKTRDVIRVLDLVSKFGKGAPSLKLLNTILDVLVKEDIDIAREFYRNKMMGNGLKGDDYTYGILMKGFCLTNRIGDGFKLLQALVLMEKCFSYGFVPDVVTLTKVIEILCNAGRISEGVEVLERVEGNGGTFDVVAYNTLLKGFVKAGKVKAGCGFLKQMEIKGCLPNTDTYNVLIAGFCDSGMLDSALDMDGFKIFELMVEGKGGCAGRIGSYNSILYGLYKENCLDEALEFLNYMRNFFPCAVGRSLRILQLCQEGGIEEAKQILDKMSEGGGFPSALVYASLIQGFSKNGCMKEAVELMNKMIGHGYFPVASTFNALISGFCQLGKVEMAARLMEDLNERLLA</sequence>
<dbReference type="Proteomes" id="UP001289374">
    <property type="component" value="Unassembled WGS sequence"/>
</dbReference>
<accession>A0AAE1VXR4</accession>
<dbReference type="InterPro" id="IPR002885">
    <property type="entry name" value="PPR_rpt"/>
</dbReference>
<feature type="repeat" description="PPR" evidence="2">
    <location>
        <begin position="258"/>
        <end position="292"/>
    </location>
</feature>
<reference evidence="3" key="2">
    <citation type="journal article" date="2024" name="Plant">
        <title>Genomic evolution and insights into agronomic trait innovations of Sesamum species.</title>
        <authorList>
            <person name="Miao H."/>
            <person name="Wang L."/>
            <person name="Qu L."/>
            <person name="Liu H."/>
            <person name="Sun Y."/>
            <person name="Le M."/>
            <person name="Wang Q."/>
            <person name="Wei S."/>
            <person name="Zheng Y."/>
            <person name="Lin W."/>
            <person name="Duan Y."/>
            <person name="Cao H."/>
            <person name="Xiong S."/>
            <person name="Wang X."/>
            <person name="Wei L."/>
            <person name="Li C."/>
            <person name="Ma Q."/>
            <person name="Ju M."/>
            <person name="Zhao R."/>
            <person name="Li G."/>
            <person name="Mu C."/>
            <person name="Tian Q."/>
            <person name="Mei H."/>
            <person name="Zhang T."/>
            <person name="Gao T."/>
            <person name="Zhang H."/>
        </authorList>
    </citation>
    <scope>NUCLEOTIDE SEQUENCE</scope>
    <source>
        <strain evidence="3">K16</strain>
    </source>
</reference>
<feature type="repeat" description="PPR" evidence="2">
    <location>
        <begin position="473"/>
        <end position="506"/>
    </location>
</feature>
<proteinExistence type="predicted"/>
<dbReference type="Pfam" id="PF13041">
    <property type="entry name" value="PPR_2"/>
    <property type="match status" value="2"/>
</dbReference>
<dbReference type="NCBIfam" id="TIGR00756">
    <property type="entry name" value="PPR"/>
    <property type="match status" value="4"/>
</dbReference>
<dbReference type="AlphaFoldDB" id="A0AAE1VXR4"/>
<dbReference type="Gene3D" id="1.25.40.10">
    <property type="entry name" value="Tetratricopeptide repeat domain"/>
    <property type="match status" value="3"/>
</dbReference>
<dbReference type="PANTHER" id="PTHR47942:SF27">
    <property type="entry name" value="PPR CONTAINING PLANT-LIKE PROTEIN"/>
    <property type="match status" value="1"/>
</dbReference>
<evidence type="ECO:0000256" key="2">
    <source>
        <dbReference type="PROSITE-ProRule" id="PRU00708"/>
    </source>
</evidence>
<reference evidence="3" key="1">
    <citation type="submission" date="2020-06" db="EMBL/GenBank/DDBJ databases">
        <authorList>
            <person name="Li T."/>
            <person name="Hu X."/>
            <person name="Zhang T."/>
            <person name="Song X."/>
            <person name="Zhang H."/>
            <person name="Dai N."/>
            <person name="Sheng W."/>
            <person name="Hou X."/>
            <person name="Wei L."/>
        </authorList>
    </citation>
    <scope>NUCLEOTIDE SEQUENCE</scope>
    <source>
        <strain evidence="3">K16</strain>
        <tissue evidence="3">Leaf</tissue>
    </source>
</reference>
<protein>
    <submittedName>
        <fullName evidence="3">Pentatricopeptide repeat-containing protein, mitochondrial</fullName>
    </submittedName>
</protein>
<evidence type="ECO:0000313" key="4">
    <source>
        <dbReference type="Proteomes" id="UP001289374"/>
    </source>
</evidence>
<organism evidence="3 4">
    <name type="scientific">Sesamum angolense</name>
    <dbReference type="NCBI Taxonomy" id="2727404"/>
    <lineage>
        <taxon>Eukaryota</taxon>
        <taxon>Viridiplantae</taxon>
        <taxon>Streptophyta</taxon>
        <taxon>Embryophyta</taxon>
        <taxon>Tracheophyta</taxon>
        <taxon>Spermatophyta</taxon>
        <taxon>Magnoliopsida</taxon>
        <taxon>eudicotyledons</taxon>
        <taxon>Gunneridae</taxon>
        <taxon>Pentapetalae</taxon>
        <taxon>asterids</taxon>
        <taxon>lamiids</taxon>
        <taxon>Lamiales</taxon>
        <taxon>Pedaliaceae</taxon>
        <taxon>Sesamum</taxon>
    </lineage>
</organism>
<evidence type="ECO:0000256" key="1">
    <source>
        <dbReference type="ARBA" id="ARBA00022737"/>
    </source>
</evidence>
<dbReference type="PANTHER" id="PTHR47942">
    <property type="entry name" value="TETRATRICOPEPTIDE REPEAT (TPR)-LIKE SUPERFAMILY PROTEIN-RELATED"/>
    <property type="match status" value="1"/>
</dbReference>
<keyword evidence="4" id="KW-1185">Reference proteome</keyword>
<name>A0AAE1VXR4_9LAMI</name>
<feature type="repeat" description="PPR" evidence="2">
    <location>
        <begin position="293"/>
        <end position="327"/>
    </location>
</feature>
<dbReference type="Pfam" id="PF01535">
    <property type="entry name" value="PPR"/>
    <property type="match status" value="4"/>
</dbReference>
<keyword evidence="1" id="KW-0677">Repeat</keyword>
<gene>
    <name evidence="3" type="ORF">Sango_2722500</name>
</gene>
<dbReference type="InterPro" id="IPR011990">
    <property type="entry name" value="TPR-like_helical_dom_sf"/>
</dbReference>